<feature type="compositionally biased region" description="Basic and acidic residues" evidence="4">
    <location>
        <begin position="25"/>
        <end position="38"/>
    </location>
</feature>
<dbReference type="InterPro" id="IPR004888">
    <property type="entry name" value="Glycoside_hydrolase_63"/>
</dbReference>
<protein>
    <submittedName>
        <fullName evidence="6">Glucosidase</fullName>
    </submittedName>
</protein>
<organism evidence="6 7">
    <name type="scientific">Candidatus Nitrotoga arctica</name>
    <dbReference type="NCBI Taxonomy" id="453162"/>
    <lineage>
        <taxon>Bacteria</taxon>
        <taxon>Pseudomonadati</taxon>
        <taxon>Pseudomonadota</taxon>
        <taxon>Betaproteobacteria</taxon>
        <taxon>Nitrosomonadales</taxon>
        <taxon>Gallionellaceae</taxon>
        <taxon>Candidatus Nitrotoga</taxon>
    </lineage>
</organism>
<feature type="compositionally biased region" description="Polar residues" evidence="4">
    <location>
        <begin position="1"/>
        <end position="23"/>
    </location>
</feature>
<dbReference type="EMBL" id="OU912926">
    <property type="protein sequence ID" value="CAG9932350.1"/>
    <property type="molecule type" value="Genomic_DNA"/>
</dbReference>
<dbReference type="Gene3D" id="1.50.10.10">
    <property type="match status" value="1"/>
</dbReference>
<evidence type="ECO:0000256" key="4">
    <source>
        <dbReference type="SAM" id="MobiDB-lite"/>
    </source>
</evidence>
<dbReference type="InterPro" id="IPR054491">
    <property type="entry name" value="MGH1-like_GH"/>
</dbReference>
<dbReference type="PANTHER" id="PTHR10412:SF11">
    <property type="entry name" value="MANNOSYL-OLIGOSACCHARIDE GLUCOSIDASE"/>
    <property type="match status" value="1"/>
</dbReference>
<comment type="similarity">
    <text evidence="1">Belongs to the glycosyl hydrolase 63 family.</text>
</comment>
<dbReference type="InterPro" id="IPR012341">
    <property type="entry name" value="6hp_glycosidase-like_sf"/>
</dbReference>
<dbReference type="Pfam" id="PF22422">
    <property type="entry name" value="MGH1-like_GH"/>
    <property type="match status" value="2"/>
</dbReference>
<evidence type="ECO:0000313" key="7">
    <source>
        <dbReference type="Proteomes" id="UP000839052"/>
    </source>
</evidence>
<keyword evidence="7" id="KW-1185">Reference proteome</keyword>
<feature type="domain" description="Mannosylglycerate hydrolase MGH1-like glycoside hydrolase" evidence="5">
    <location>
        <begin position="439"/>
        <end position="543"/>
    </location>
</feature>
<accession>A0ABN8API0</accession>
<name>A0ABN8API0_9PROT</name>
<reference evidence="6 7" key="1">
    <citation type="submission" date="2021-10" db="EMBL/GenBank/DDBJ databases">
        <authorList>
            <person name="Koch H."/>
        </authorList>
    </citation>
    <scope>NUCLEOTIDE SEQUENCE [LARGE SCALE GENOMIC DNA]</scope>
    <source>
        <strain evidence="6">6680</strain>
    </source>
</reference>
<evidence type="ECO:0000259" key="5">
    <source>
        <dbReference type="Pfam" id="PF22422"/>
    </source>
</evidence>
<evidence type="ECO:0000256" key="3">
    <source>
        <dbReference type="ARBA" id="ARBA00023295"/>
    </source>
</evidence>
<dbReference type="SUPFAM" id="SSF48208">
    <property type="entry name" value="Six-hairpin glycosidases"/>
    <property type="match status" value="1"/>
</dbReference>
<dbReference type="InterPro" id="IPR008928">
    <property type="entry name" value="6-hairpin_glycosidase_sf"/>
</dbReference>
<evidence type="ECO:0000256" key="1">
    <source>
        <dbReference type="ARBA" id="ARBA00010833"/>
    </source>
</evidence>
<keyword evidence="2" id="KW-0378">Hydrolase</keyword>
<gene>
    <name evidence="6" type="ORF">NTG6680_1097</name>
</gene>
<dbReference type="PANTHER" id="PTHR10412">
    <property type="entry name" value="MANNOSYL-OLIGOSACCHARIDE GLUCOSIDASE"/>
    <property type="match status" value="1"/>
</dbReference>
<sequence>MNMSTASTPPTLQPKKPSSQNAPLSEEKKRLIAREKDEPEWSRWGPYLSERQWGTVREDYSPHGEAWEYFSHDHARSRAYRWGEDGIAGISDKFQHLCLGLALWNERDPILKERLFGLTNSEGNHGEDVKELYYYLDATPTHSYLKMLYKYPQQAYPYAWLVEENGRRGKDMPEFELIDTDAFADDRYFDVFVEYAKADPHDILMRITAHNRGPEDAPLHILPQLWFRNEWTWDGQTEKPEMSVFEQDAIVLQHPKLGTYYCHFDGATELLFCDNETNVQRLYGTENKGYFKDAFHEHVVHGKPQAVNPLQSGTKAAGHFIFTIPAQGKIEIRLRLTRAVNTQPFKDFDSIFNLRRAEADEFYAVLQADIADEDARLIQRQAFAGMIWSKQFYYIDIPIWLKGDPSMPAPPKERHHGRNSEWQHLNNADIISMPDKWEYPWYAAWDLAFHCVTMADIDPVFAKNQLLLMTRVWYMHPNGQIPAYEWAFGDVNPPVHAWAVWEVYKAECDANDGCGDLDFLERELHMLLLNFTWWVNRKDIDGHNVFQGGFLGLDNIGVFDRSAPLPTGGYINQADGTSWMAMYALNLMRIALELAQHNRTYEDIATKFFEHFLYIAQSMNNIGDQGVGLWDEKDQFFYDELRTPDGGMMPLKVRSMVGLIPLYAVEILEPEILDRLPNFKRRLEWFMKNRPELAALVSRWQEPGRGNRHLLSLLRGHRMKALLRRMLDETEFLSDYGIRSLSRAHKDAPYIFNCIDNPMSVSYQPAESESGMFGGNSNWRGPIWFPVNYLLVTSLRRFAEFYGDEFKIECPTGSGNMLSIHAVADELALRLTRLFRRDGSGQRPVFGDQTKFQEDPQFRDYILFHEYFHGDTGRGVGASHQTGWSGLVAKLLQPYKHD</sequence>
<evidence type="ECO:0000256" key="2">
    <source>
        <dbReference type="ARBA" id="ARBA00022801"/>
    </source>
</evidence>
<keyword evidence="3" id="KW-0326">Glycosidase</keyword>
<proteinExistence type="inferred from homology"/>
<feature type="region of interest" description="Disordered" evidence="4">
    <location>
        <begin position="1"/>
        <end position="38"/>
    </location>
</feature>
<evidence type="ECO:0000313" key="6">
    <source>
        <dbReference type="EMBL" id="CAG9932350.1"/>
    </source>
</evidence>
<feature type="domain" description="Mannosylglycerate hydrolase MGH1-like glycoside hydrolase" evidence="5">
    <location>
        <begin position="713"/>
        <end position="882"/>
    </location>
</feature>
<dbReference type="Proteomes" id="UP000839052">
    <property type="component" value="Chromosome"/>
</dbReference>